<gene>
    <name evidence="1" type="primary">ZBED8</name>
    <name evidence="1" type="ORF">NPIL_604461</name>
</gene>
<dbReference type="AlphaFoldDB" id="A0A8X6NTX6"/>
<name>A0A8X6NTX6_NEPPI</name>
<evidence type="ECO:0000313" key="2">
    <source>
        <dbReference type="Proteomes" id="UP000887013"/>
    </source>
</evidence>
<comment type="caution">
    <text evidence="1">The sequence shown here is derived from an EMBL/GenBank/DDBJ whole genome shotgun (WGS) entry which is preliminary data.</text>
</comment>
<dbReference type="OrthoDB" id="6580598at2759"/>
<protein>
    <submittedName>
        <fullName evidence="1">Protein ZBED8</fullName>
    </submittedName>
</protein>
<organism evidence="1 2">
    <name type="scientific">Nephila pilipes</name>
    <name type="common">Giant wood spider</name>
    <name type="synonym">Nephila maculata</name>
    <dbReference type="NCBI Taxonomy" id="299642"/>
    <lineage>
        <taxon>Eukaryota</taxon>
        <taxon>Metazoa</taxon>
        <taxon>Ecdysozoa</taxon>
        <taxon>Arthropoda</taxon>
        <taxon>Chelicerata</taxon>
        <taxon>Arachnida</taxon>
        <taxon>Araneae</taxon>
        <taxon>Araneomorphae</taxon>
        <taxon>Entelegynae</taxon>
        <taxon>Araneoidea</taxon>
        <taxon>Nephilidae</taxon>
        <taxon>Nephila</taxon>
    </lineage>
</organism>
<proteinExistence type="predicted"/>
<keyword evidence="2" id="KW-1185">Reference proteome</keyword>
<dbReference type="EMBL" id="BMAW01012978">
    <property type="protein sequence ID" value="GFT31291.1"/>
    <property type="molecule type" value="Genomic_DNA"/>
</dbReference>
<sequence>MSKKRKYDESYVKYGFYCMKESDDVEKPQCFLCGKVLANASMKPAKLIEHLKYLHPENASKDLEFFTKKKAQFSKSGTLTKLGFGIPQKPLVEASFRVAYRIAKSKKPHTIGETLIKPCALEMVELVCGLEQRKKLEAIPLSNDVIQSRIVEISCNILKQIINELKASPFPFSMQLDETTDISNCSQLLVFVRYVSADTIKEEFLFCEPLLQTTKAVDVLAILNVFFSKHDFDWKQKLHSLSTDGAPAMVGNKSGFAHLVKKEAPNVIVTHCFLHRHALATKTLPTSLIDVLSIVVKTVNFIRSRALNHRLFKTLCQEMNAEHEDEICEHLEVLQVSFEKYFNLDEITKKDELWIRNPFLCDIDCIDDMDLAKDELIDLKTKSLLKMDFDSKTLREFWSSLREAYPLLVKRAMAAIIPFATDARKILVLKTPEMSREA</sequence>
<dbReference type="PANTHER" id="PTHR45913">
    <property type="entry name" value="EPM2A-INTERACTING PROTEIN 1"/>
    <property type="match status" value="1"/>
</dbReference>
<evidence type="ECO:0000313" key="1">
    <source>
        <dbReference type="EMBL" id="GFT31291.1"/>
    </source>
</evidence>
<accession>A0A8X6NTX6</accession>
<reference evidence="1" key="1">
    <citation type="submission" date="2020-08" db="EMBL/GenBank/DDBJ databases">
        <title>Multicomponent nature underlies the extraordinary mechanical properties of spider dragline silk.</title>
        <authorList>
            <person name="Kono N."/>
            <person name="Nakamura H."/>
            <person name="Mori M."/>
            <person name="Yoshida Y."/>
            <person name="Ohtoshi R."/>
            <person name="Malay A.D."/>
            <person name="Moran D.A.P."/>
            <person name="Tomita M."/>
            <person name="Numata K."/>
            <person name="Arakawa K."/>
        </authorList>
    </citation>
    <scope>NUCLEOTIDE SEQUENCE</scope>
</reference>
<dbReference type="Proteomes" id="UP000887013">
    <property type="component" value="Unassembled WGS sequence"/>
</dbReference>
<dbReference type="PANTHER" id="PTHR45913:SF22">
    <property type="entry name" value="SCAN BOX DOMAIN-CONTAINING PROTEIN"/>
    <property type="match status" value="1"/>
</dbReference>